<comment type="similarity">
    <text evidence="2">Belongs to the glycosyl hydrolase 3 family.</text>
</comment>
<dbReference type="InterPro" id="IPR002772">
    <property type="entry name" value="Glyco_hydro_3_C"/>
</dbReference>
<dbReference type="InterPro" id="IPR050288">
    <property type="entry name" value="Cellulose_deg_GH3"/>
</dbReference>
<dbReference type="SUPFAM" id="SSF52279">
    <property type="entry name" value="Beta-D-glucan exohydrolase, C-terminal domain"/>
    <property type="match status" value="1"/>
</dbReference>
<dbReference type="Gene3D" id="3.40.50.1700">
    <property type="entry name" value="Glycoside hydrolase family 3 C-terminal domain"/>
    <property type="match status" value="1"/>
</dbReference>
<evidence type="ECO:0000256" key="6">
    <source>
        <dbReference type="ARBA" id="ARBA00023277"/>
    </source>
</evidence>
<keyword evidence="10" id="KW-1185">Reference proteome</keyword>
<dbReference type="GO" id="GO:0008422">
    <property type="term" value="F:beta-glucosidase activity"/>
    <property type="evidence" value="ECO:0007669"/>
    <property type="project" value="UniProtKB-EC"/>
</dbReference>
<dbReference type="EMBL" id="KZ679265">
    <property type="protein sequence ID" value="PTB38646.1"/>
    <property type="molecule type" value="Genomic_DNA"/>
</dbReference>
<dbReference type="AlphaFoldDB" id="A0A2T3Z1G7"/>
<keyword evidence="6" id="KW-0119">Carbohydrate metabolism</keyword>
<keyword evidence="5" id="KW-0378">Hydrolase</keyword>
<dbReference type="InterPro" id="IPR036881">
    <property type="entry name" value="Glyco_hydro_3_C_sf"/>
</dbReference>
<keyword evidence="4" id="KW-0732">Signal</keyword>
<dbReference type="Proteomes" id="UP000240493">
    <property type="component" value="Unassembled WGS sequence"/>
</dbReference>
<evidence type="ECO:0000256" key="4">
    <source>
        <dbReference type="ARBA" id="ARBA00022729"/>
    </source>
</evidence>
<dbReference type="PANTHER" id="PTHR42715">
    <property type="entry name" value="BETA-GLUCOSIDASE"/>
    <property type="match status" value="1"/>
</dbReference>
<dbReference type="STRING" id="1042311.A0A2T3Z1G7"/>
<dbReference type="GO" id="GO:0009251">
    <property type="term" value="P:glucan catabolic process"/>
    <property type="evidence" value="ECO:0007669"/>
    <property type="project" value="TreeGrafter"/>
</dbReference>
<sequence>MPYAELVNCWAVNMHIGSSWTVNLANLRGEYIAGEFRTKGAPIYGGPTVDALGRVATGRTFPTIQRASWFTQGKSSAFKASFLQIVTGACSAIAWSTWRLASSVLGTKWAKTRAIHPQVLDLTKDWSKPRKKVNTRDSVAKSTLLVSTPLYGRARFVNQGQLGVINGPWGNEAESTNSTLVNDNVAGDAYYSSLIAINGTIIRGGGSGTNSPAYINFPFIALDRRAYDGDFSLFWDFESTNPEVNSNSDACVVFINAYPNREVSRLIFSLALDDHSDTLVQNVAKKCNCTIVVMPNTCSPDGALNN</sequence>
<evidence type="ECO:0000313" key="10">
    <source>
        <dbReference type="Proteomes" id="UP000240493"/>
    </source>
</evidence>
<accession>A0A2T3Z1G7</accession>
<evidence type="ECO:0000256" key="5">
    <source>
        <dbReference type="ARBA" id="ARBA00022801"/>
    </source>
</evidence>
<protein>
    <recommendedName>
        <fullName evidence="3">beta-glucosidase</fullName>
        <ecNumber evidence="3">3.2.1.21</ecNumber>
    </recommendedName>
</protein>
<gene>
    <name evidence="9" type="ORF">M441DRAFT_49038</name>
</gene>
<evidence type="ECO:0000256" key="1">
    <source>
        <dbReference type="ARBA" id="ARBA00000448"/>
    </source>
</evidence>
<feature type="domain" description="Glycoside hydrolase family 3 C-terminal" evidence="8">
    <location>
        <begin position="199"/>
        <end position="295"/>
    </location>
</feature>
<dbReference type="PANTHER" id="PTHR42715:SF5">
    <property type="entry name" value="BETA-GLUCOSIDASE M-RELATED"/>
    <property type="match status" value="1"/>
</dbReference>
<evidence type="ECO:0000256" key="7">
    <source>
        <dbReference type="ARBA" id="ARBA00023295"/>
    </source>
</evidence>
<dbReference type="Pfam" id="PF01915">
    <property type="entry name" value="Glyco_hydro_3_C"/>
    <property type="match status" value="1"/>
</dbReference>
<evidence type="ECO:0000256" key="3">
    <source>
        <dbReference type="ARBA" id="ARBA00012744"/>
    </source>
</evidence>
<keyword evidence="7" id="KW-0326">Glycosidase</keyword>
<organism evidence="9 10">
    <name type="scientific">Trichoderma asperellum (strain ATCC 204424 / CBS 433.97 / NBRC 101777)</name>
    <dbReference type="NCBI Taxonomy" id="1042311"/>
    <lineage>
        <taxon>Eukaryota</taxon>
        <taxon>Fungi</taxon>
        <taxon>Dikarya</taxon>
        <taxon>Ascomycota</taxon>
        <taxon>Pezizomycotina</taxon>
        <taxon>Sordariomycetes</taxon>
        <taxon>Hypocreomycetidae</taxon>
        <taxon>Hypocreales</taxon>
        <taxon>Hypocreaceae</taxon>
        <taxon>Trichoderma</taxon>
    </lineage>
</organism>
<evidence type="ECO:0000256" key="2">
    <source>
        <dbReference type="ARBA" id="ARBA00005336"/>
    </source>
</evidence>
<evidence type="ECO:0000313" key="9">
    <source>
        <dbReference type="EMBL" id="PTB38646.1"/>
    </source>
</evidence>
<dbReference type="EC" id="3.2.1.21" evidence="3"/>
<evidence type="ECO:0000259" key="8">
    <source>
        <dbReference type="Pfam" id="PF01915"/>
    </source>
</evidence>
<proteinExistence type="inferred from homology"/>
<dbReference type="OrthoDB" id="416222at2759"/>
<reference evidence="9 10" key="1">
    <citation type="submission" date="2016-07" db="EMBL/GenBank/DDBJ databases">
        <title>Multiple horizontal gene transfer events from other fungi enriched the ability of initially mycotrophic Trichoderma (Ascomycota) to feed on dead plant biomass.</title>
        <authorList>
            <consortium name="DOE Joint Genome Institute"/>
            <person name="Aerts A."/>
            <person name="Atanasova L."/>
            <person name="Chenthamara K."/>
            <person name="Zhang J."/>
            <person name="Grujic M."/>
            <person name="Henrissat B."/>
            <person name="Kuo A."/>
            <person name="Salamov A."/>
            <person name="Lipzen A."/>
            <person name="Labutti K."/>
            <person name="Barry K."/>
            <person name="Miao Y."/>
            <person name="Rahimi M.J."/>
            <person name="Shen Q."/>
            <person name="Grigoriev I.V."/>
            <person name="Kubicek C.P."/>
            <person name="Druzhinina I.S."/>
        </authorList>
    </citation>
    <scope>NUCLEOTIDE SEQUENCE [LARGE SCALE GENOMIC DNA]</scope>
    <source>
        <strain evidence="9 10">CBS 433.97</strain>
    </source>
</reference>
<name>A0A2T3Z1G7_TRIA4</name>
<comment type="catalytic activity">
    <reaction evidence="1">
        <text>Hydrolysis of terminal, non-reducing beta-D-glucosyl residues with release of beta-D-glucose.</text>
        <dbReference type="EC" id="3.2.1.21"/>
    </reaction>
</comment>